<sequence length="350" mass="37420">MGGYFMEFNALPSTHTPYGIRNGKGPRHLIGGMVASTYATGAETDGAFCLHMLTGGKGAGLPVIRHGEAFTSLYVMEGAVELTIGSDSFALIAGDTASIPPGTDYGFRMTRHRTVTMIFQTGGTAGRLFAATGAPYEGFIQPATDPGKASDLAGHAAPPGTDTEIVGPLPDAPELLLPGKVLPDSAAPYVIESGEGERLVVADQIFTFAGRNPQTDGRFLTLFNEGPQGDMIPPHKHLRHDEMFLCLDGTIRMKAGDEILELNPGDWLFVPRGTPHAFQFTTPYCRTLGWLIPGIFEDFFFTLGDPYEGHVYPQEPGPFRFDRVIAKLDELDIVPLGGPPGAPPKDGTAT</sequence>
<feature type="domain" description="Cupin type-2" evidence="2">
    <location>
        <begin position="57"/>
        <end position="118"/>
    </location>
</feature>
<dbReference type="Pfam" id="PF07883">
    <property type="entry name" value="Cupin_2"/>
    <property type="match status" value="2"/>
</dbReference>
<feature type="domain" description="Cupin type-2" evidence="2">
    <location>
        <begin position="227"/>
        <end position="282"/>
    </location>
</feature>
<evidence type="ECO:0000313" key="4">
    <source>
        <dbReference type="Proteomes" id="UP000321562"/>
    </source>
</evidence>
<dbReference type="Proteomes" id="UP000321562">
    <property type="component" value="Unassembled WGS sequence"/>
</dbReference>
<name>A0A5C6S0B6_9RHOB</name>
<dbReference type="PANTHER" id="PTHR36440">
    <property type="entry name" value="PUTATIVE (AFU_ORTHOLOGUE AFUA_8G07350)-RELATED"/>
    <property type="match status" value="1"/>
</dbReference>
<dbReference type="PANTHER" id="PTHR36440:SF1">
    <property type="entry name" value="PUTATIVE (AFU_ORTHOLOGUE AFUA_8G07350)-RELATED"/>
    <property type="match status" value="1"/>
</dbReference>
<dbReference type="Gene3D" id="2.60.120.10">
    <property type="entry name" value="Jelly Rolls"/>
    <property type="match status" value="2"/>
</dbReference>
<evidence type="ECO:0000256" key="1">
    <source>
        <dbReference type="SAM" id="MobiDB-lite"/>
    </source>
</evidence>
<dbReference type="SUPFAM" id="SSF51182">
    <property type="entry name" value="RmlC-like cupins"/>
    <property type="match status" value="1"/>
</dbReference>
<dbReference type="InterPro" id="IPR011051">
    <property type="entry name" value="RmlC_Cupin_sf"/>
</dbReference>
<evidence type="ECO:0000259" key="2">
    <source>
        <dbReference type="Pfam" id="PF07883"/>
    </source>
</evidence>
<dbReference type="OrthoDB" id="9798709at2"/>
<dbReference type="EMBL" id="VOPL01000007">
    <property type="protein sequence ID" value="TXB67429.1"/>
    <property type="molecule type" value="Genomic_DNA"/>
</dbReference>
<protein>
    <submittedName>
        <fullName evidence="3">Cupin domain-containing protein</fullName>
    </submittedName>
</protein>
<feature type="region of interest" description="Disordered" evidence="1">
    <location>
        <begin position="141"/>
        <end position="160"/>
    </location>
</feature>
<comment type="caution">
    <text evidence="3">The sequence shown here is derived from an EMBL/GenBank/DDBJ whole genome shotgun (WGS) entry which is preliminary data.</text>
</comment>
<accession>A0A5C6S0B6</accession>
<dbReference type="InterPro" id="IPR013096">
    <property type="entry name" value="Cupin_2"/>
</dbReference>
<dbReference type="InterPro" id="IPR053146">
    <property type="entry name" value="QDO-like"/>
</dbReference>
<gene>
    <name evidence="3" type="ORF">FQV27_15110</name>
</gene>
<dbReference type="InterPro" id="IPR014710">
    <property type="entry name" value="RmlC-like_jellyroll"/>
</dbReference>
<dbReference type="CDD" id="cd02215">
    <property type="entry name" value="cupin_QDO_N_C"/>
    <property type="match status" value="1"/>
</dbReference>
<keyword evidence="4" id="KW-1185">Reference proteome</keyword>
<dbReference type="AlphaFoldDB" id="A0A5C6S0B6"/>
<evidence type="ECO:0000313" key="3">
    <source>
        <dbReference type="EMBL" id="TXB67429.1"/>
    </source>
</evidence>
<organism evidence="3 4">
    <name type="scientific">Paracoccus aurantiacus</name>
    <dbReference type="NCBI Taxonomy" id="2599412"/>
    <lineage>
        <taxon>Bacteria</taxon>
        <taxon>Pseudomonadati</taxon>
        <taxon>Pseudomonadota</taxon>
        <taxon>Alphaproteobacteria</taxon>
        <taxon>Rhodobacterales</taxon>
        <taxon>Paracoccaceae</taxon>
        <taxon>Paracoccus</taxon>
    </lineage>
</organism>
<proteinExistence type="predicted"/>
<reference evidence="3 4" key="1">
    <citation type="submission" date="2019-08" db="EMBL/GenBank/DDBJ databases">
        <authorList>
            <person name="Ye J."/>
        </authorList>
    </citation>
    <scope>NUCLEOTIDE SEQUENCE [LARGE SCALE GENOMIC DNA]</scope>
    <source>
        <strain evidence="3 4">TK008</strain>
    </source>
</reference>